<feature type="compositionally biased region" description="Acidic residues" evidence="1">
    <location>
        <begin position="268"/>
        <end position="289"/>
    </location>
</feature>
<accession>A0A2R5G988</accession>
<dbReference type="InterPro" id="IPR001251">
    <property type="entry name" value="CRAL-TRIO_dom"/>
</dbReference>
<organism evidence="4 5">
    <name type="scientific">Hondaea fermentalgiana</name>
    <dbReference type="NCBI Taxonomy" id="2315210"/>
    <lineage>
        <taxon>Eukaryota</taxon>
        <taxon>Sar</taxon>
        <taxon>Stramenopiles</taxon>
        <taxon>Bigyra</taxon>
        <taxon>Labyrinthulomycetes</taxon>
        <taxon>Thraustochytrida</taxon>
        <taxon>Thraustochytriidae</taxon>
        <taxon>Hondaea</taxon>
    </lineage>
</organism>
<dbReference type="InterPro" id="IPR051026">
    <property type="entry name" value="PI/PC_transfer"/>
</dbReference>
<proteinExistence type="predicted"/>
<evidence type="ECO:0000259" key="3">
    <source>
        <dbReference type="PROSITE" id="PS50191"/>
    </source>
</evidence>
<reference evidence="4 5" key="1">
    <citation type="submission" date="2017-12" db="EMBL/GenBank/DDBJ databases">
        <title>Sequencing, de novo assembly and annotation of complete genome of a new Thraustochytrid species, strain FCC1311.</title>
        <authorList>
            <person name="Sedici K."/>
            <person name="Godart F."/>
            <person name="Aiese Cigliano R."/>
            <person name="Sanseverino W."/>
            <person name="Barakat M."/>
            <person name="Ortet P."/>
            <person name="Marechal E."/>
            <person name="Cagnac O."/>
            <person name="Amato A."/>
        </authorList>
    </citation>
    <scope>NUCLEOTIDE SEQUENCE [LARGE SCALE GENOMIC DNA]</scope>
</reference>
<dbReference type="Pfam" id="PF00650">
    <property type="entry name" value="CRAL_TRIO"/>
    <property type="match status" value="1"/>
</dbReference>
<dbReference type="PROSITE" id="PS50191">
    <property type="entry name" value="CRAL_TRIO"/>
    <property type="match status" value="1"/>
</dbReference>
<feature type="region of interest" description="Disordered" evidence="1">
    <location>
        <begin position="259"/>
        <end position="301"/>
    </location>
</feature>
<evidence type="ECO:0000256" key="1">
    <source>
        <dbReference type="SAM" id="MobiDB-lite"/>
    </source>
</evidence>
<dbReference type="Proteomes" id="UP000241890">
    <property type="component" value="Unassembled WGS sequence"/>
</dbReference>
<feature type="compositionally biased region" description="Basic and acidic residues" evidence="1">
    <location>
        <begin position="34"/>
        <end position="47"/>
    </location>
</feature>
<feature type="region of interest" description="Disordered" evidence="1">
    <location>
        <begin position="1"/>
        <end position="85"/>
    </location>
</feature>
<dbReference type="PANTHER" id="PTHR45657">
    <property type="entry name" value="CRAL-TRIO DOMAIN-CONTAINING PROTEIN YKL091C-RELATED"/>
    <property type="match status" value="1"/>
</dbReference>
<dbReference type="CDD" id="cd00170">
    <property type="entry name" value="SEC14"/>
    <property type="match status" value="1"/>
</dbReference>
<keyword evidence="2" id="KW-1133">Transmembrane helix</keyword>
<evidence type="ECO:0000313" key="5">
    <source>
        <dbReference type="Proteomes" id="UP000241890"/>
    </source>
</evidence>
<dbReference type="Gene3D" id="3.40.525.10">
    <property type="entry name" value="CRAL-TRIO lipid binding domain"/>
    <property type="match status" value="1"/>
</dbReference>
<dbReference type="PANTHER" id="PTHR45657:SF1">
    <property type="entry name" value="CRAL-TRIO DOMAIN-CONTAINING PROTEIN YKL091C-RELATED"/>
    <property type="match status" value="1"/>
</dbReference>
<sequence length="510" mass="56034">MSSSRNPIESGWQSGDDEGPGRPTSTAPVNQGEDGLHHGTGRTDRVHTGPGAHAQDGRPADGDDGRPRRGDAAPTTAGSELKKAPFVDPLTMQEDIVWLTAKVELREEDPLVREALKTMPEDWFLRFVRGAMYEADAAARVKLVKKAITRSVVLVDCSGLTWKDFRTAINHGLGSIFNMWARHYPSTLQALYLLHCPVVVKALFRAVRAWIEPDTLPKITLLSDPVHENEKVSEEEECRKMRDTRCLGFGFKKIEGSRLSSRDVGNGSDDDGGGGGNDDDDDEDEEEAKDAESSASEGCSSPRIRRLLSLVTASPRTGDSFHSSWKLFSPGRAQQARKEPTLSPSPRLPSLAEASDSLWPLRGKTIDLIMWEDHAVTFAFVFSSHLILGTLRVLSADIVILSAFAFWGVWSAIWASEAVRCLCPSLYLLSSDLSAAWASVLFDMGECFSSIVSILDQTMQNSRRNDDFVKVSAFIVFALLAVNLVDIIFIAHGALIAIFFIPSMLKVLIF</sequence>
<feature type="domain" description="CRAL-TRIO" evidence="3">
    <location>
        <begin position="132"/>
        <end position="263"/>
    </location>
</feature>
<dbReference type="EMBL" id="BEYU01000005">
    <property type="protein sequence ID" value="GBG24244.1"/>
    <property type="molecule type" value="Genomic_DNA"/>
</dbReference>
<keyword evidence="5" id="KW-1185">Reference proteome</keyword>
<name>A0A2R5G988_9STRA</name>
<dbReference type="OrthoDB" id="59899at2759"/>
<dbReference type="SUPFAM" id="SSF52087">
    <property type="entry name" value="CRAL/TRIO domain"/>
    <property type="match status" value="1"/>
</dbReference>
<keyword evidence="2" id="KW-0472">Membrane</keyword>
<keyword evidence="2" id="KW-0812">Transmembrane</keyword>
<protein>
    <submittedName>
        <fullName evidence="4">Phosphatidylinositol/phosphatidylcholine transfer protein SFH1</fullName>
    </submittedName>
</protein>
<feature type="transmembrane region" description="Helical" evidence="2">
    <location>
        <begin position="398"/>
        <end position="415"/>
    </location>
</feature>
<dbReference type="InterPro" id="IPR036865">
    <property type="entry name" value="CRAL-TRIO_dom_sf"/>
</dbReference>
<feature type="compositionally biased region" description="Polar residues" evidence="1">
    <location>
        <begin position="1"/>
        <end position="13"/>
    </location>
</feature>
<dbReference type="InParanoid" id="A0A2R5G988"/>
<feature type="transmembrane region" description="Helical" evidence="2">
    <location>
        <begin position="468"/>
        <end position="501"/>
    </location>
</feature>
<feature type="compositionally biased region" description="Basic and acidic residues" evidence="1">
    <location>
        <begin position="55"/>
        <end position="71"/>
    </location>
</feature>
<dbReference type="AlphaFoldDB" id="A0A2R5G988"/>
<comment type="caution">
    <text evidence="4">The sequence shown here is derived from an EMBL/GenBank/DDBJ whole genome shotgun (WGS) entry which is preliminary data.</text>
</comment>
<evidence type="ECO:0000313" key="4">
    <source>
        <dbReference type="EMBL" id="GBG24244.1"/>
    </source>
</evidence>
<evidence type="ECO:0000256" key="2">
    <source>
        <dbReference type="SAM" id="Phobius"/>
    </source>
</evidence>
<gene>
    <name evidence="4" type="ORF">FCC1311_099851</name>
</gene>